<keyword evidence="1" id="KW-0880">Kelch repeat</keyword>
<proteinExistence type="predicted"/>
<feature type="domain" description="BTB" evidence="4">
    <location>
        <begin position="299"/>
        <end position="366"/>
    </location>
</feature>
<evidence type="ECO:0000313" key="6">
    <source>
        <dbReference type="Proteomes" id="UP000838412"/>
    </source>
</evidence>
<dbReference type="AlphaFoldDB" id="A0A8J9VF03"/>
<feature type="region of interest" description="Disordered" evidence="3">
    <location>
        <begin position="70"/>
        <end position="90"/>
    </location>
</feature>
<dbReference type="Pfam" id="PF00651">
    <property type="entry name" value="BTB"/>
    <property type="match status" value="1"/>
</dbReference>
<organism evidence="5 6">
    <name type="scientific">Branchiostoma lanceolatum</name>
    <name type="common">Common lancelet</name>
    <name type="synonym">Amphioxus lanceolatum</name>
    <dbReference type="NCBI Taxonomy" id="7740"/>
    <lineage>
        <taxon>Eukaryota</taxon>
        <taxon>Metazoa</taxon>
        <taxon>Chordata</taxon>
        <taxon>Cephalochordata</taxon>
        <taxon>Leptocardii</taxon>
        <taxon>Amphioxiformes</taxon>
        <taxon>Branchiostomatidae</taxon>
        <taxon>Branchiostoma</taxon>
    </lineage>
</organism>
<evidence type="ECO:0000256" key="1">
    <source>
        <dbReference type="ARBA" id="ARBA00022441"/>
    </source>
</evidence>
<evidence type="ECO:0000313" key="5">
    <source>
        <dbReference type="EMBL" id="CAH1238148.1"/>
    </source>
</evidence>
<protein>
    <submittedName>
        <fullName evidence="5">KLHL13 protein</fullName>
    </submittedName>
</protein>
<dbReference type="PANTHER" id="PTHR45632:SF13">
    <property type="entry name" value="KELCH-LIKE PROTEIN 26"/>
    <property type="match status" value="1"/>
</dbReference>
<dbReference type="Gene3D" id="3.30.710.10">
    <property type="entry name" value="Potassium Channel Kv1.1, Chain A"/>
    <property type="match status" value="1"/>
</dbReference>
<dbReference type="SMART" id="SM00225">
    <property type="entry name" value="BTB"/>
    <property type="match status" value="1"/>
</dbReference>
<keyword evidence="2" id="KW-0677">Repeat</keyword>
<dbReference type="InterPro" id="IPR006652">
    <property type="entry name" value="Kelch_1"/>
</dbReference>
<dbReference type="SMART" id="SM00875">
    <property type="entry name" value="BACK"/>
    <property type="match status" value="1"/>
</dbReference>
<evidence type="ECO:0000259" key="4">
    <source>
        <dbReference type="PROSITE" id="PS50097"/>
    </source>
</evidence>
<dbReference type="InterPro" id="IPR011705">
    <property type="entry name" value="BACK"/>
</dbReference>
<dbReference type="InterPro" id="IPR000210">
    <property type="entry name" value="BTB/POZ_dom"/>
</dbReference>
<dbReference type="Pfam" id="PF07707">
    <property type="entry name" value="BACK"/>
    <property type="match status" value="1"/>
</dbReference>
<accession>A0A8J9VF03</accession>
<dbReference type="PROSITE" id="PS50097">
    <property type="entry name" value="BTB"/>
    <property type="match status" value="1"/>
</dbReference>
<dbReference type="InterPro" id="IPR011333">
    <property type="entry name" value="SKP1/BTB/POZ_sf"/>
</dbReference>
<dbReference type="Gene3D" id="2.120.10.80">
    <property type="entry name" value="Kelch-type beta propeller"/>
    <property type="match status" value="1"/>
</dbReference>
<dbReference type="SUPFAM" id="SSF54695">
    <property type="entry name" value="POZ domain"/>
    <property type="match status" value="1"/>
</dbReference>
<reference evidence="5" key="1">
    <citation type="submission" date="2022-01" db="EMBL/GenBank/DDBJ databases">
        <authorList>
            <person name="Braso-Vives M."/>
        </authorList>
    </citation>
    <scope>NUCLEOTIDE SEQUENCE</scope>
</reference>
<sequence length="839" mass="95310">MAANAWEDNLTCKWTSEGQLDFTGFPDDMPICLQYYLCSIKSEKWPRALHLIRKGEGHCFVSGTGISFPSDYESSSSSDEDGPKRGPLPEDEIELCAGRFPKNRVKRLLFLRIVKKCLSERGDETHGPLDGEKQFLAYLDKEERAEPTELAETGSPGSNIYINEDFSEKVRQKRKELIPKMKEARERGDIAYLKFDKLIIHPPREPHRVEIPDRRNVLDKLSTEVSSPKYIISRQTGAGPFYKMSHSPRGTALIVMDTDSPHEMKEESDDNVTKVVRHEGHSTEMLGGFQKMRQSKTLCDVTLWAEEKPFAVHKTVLASTSEYFSVMFTCGMREIEQDDIHLHGVTLAGLSTVLDFVYTSELPVSMETIQDVVCAASHLQISSALALCETFLRDEISLDNCLYIMNLCTTFGLKQLAKEATDFVAKMFQDLVQKKSDQILDLTWEEFLPILENNKLNATELQIFQTVVKWVEYDREVRVYEAKYLLEAVRFPLMTWEELHSEVLTTKFVLRDRTAHARVSAGFSYHSTPLMHHLCQSPDSQVRADTETPVIVGGWMDEGRTAEVLFLNDTLEVADWARLANLPGARAWHTVVMMDNFVYVLGGFSKGVLCASGLRYDPRFNSWMKIADMWEKRYEFPGVAWDGKILALGGSGLGKDTADVECYTPDEDRWNTGTPLPRTTHGHAAVVFHKKIYISGGQSSETPNLAALTDLYTYDPDNNNVTHKRHMKHRRKGHAMCAIQGRLYVLGGGEIAPAECYDPYQDVWWTIPGLEGLGRVSAAVVKDFIYFLPEESVQVEYFDIDTGERTKTKPMPIKRFGAVCPVFLSEHFKHKTQHYYAFL</sequence>
<dbReference type="SUPFAM" id="SSF117281">
    <property type="entry name" value="Kelch motif"/>
    <property type="match status" value="2"/>
</dbReference>
<dbReference type="InterPro" id="IPR015915">
    <property type="entry name" value="Kelch-typ_b-propeller"/>
</dbReference>
<dbReference type="OrthoDB" id="1925334at2759"/>
<dbReference type="PANTHER" id="PTHR45632">
    <property type="entry name" value="LD33804P"/>
    <property type="match status" value="1"/>
</dbReference>
<dbReference type="SMART" id="SM00612">
    <property type="entry name" value="Kelch"/>
    <property type="match status" value="5"/>
</dbReference>
<dbReference type="Pfam" id="PF24681">
    <property type="entry name" value="Kelch_KLHDC2_KLHL20_DRC7"/>
    <property type="match status" value="1"/>
</dbReference>
<dbReference type="Proteomes" id="UP000838412">
    <property type="component" value="Chromosome 10"/>
</dbReference>
<keyword evidence="6" id="KW-1185">Reference proteome</keyword>
<name>A0A8J9VF03_BRALA</name>
<evidence type="ECO:0000256" key="2">
    <source>
        <dbReference type="ARBA" id="ARBA00022737"/>
    </source>
</evidence>
<evidence type="ECO:0000256" key="3">
    <source>
        <dbReference type="SAM" id="MobiDB-lite"/>
    </source>
</evidence>
<dbReference type="Gene3D" id="1.25.40.420">
    <property type="match status" value="1"/>
</dbReference>
<dbReference type="EMBL" id="OV696695">
    <property type="protein sequence ID" value="CAH1238148.1"/>
    <property type="molecule type" value="Genomic_DNA"/>
</dbReference>
<gene>
    <name evidence="5" type="primary">KLHL13</name>
    <name evidence="5" type="ORF">BLAG_LOCUS2861</name>
</gene>